<dbReference type="STRING" id="1088818.A0A2I0AUK1"/>
<dbReference type="FunFam" id="1.10.630.10:FF:000126">
    <property type="entry name" value="Predicted protein"/>
    <property type="match status" value="1"/>
</dbReference>
<evidence type="ECO:0000256" key="2">
    <source>
        <dbReference type="ARBA" id="ARBA00010617"/>
    </source>
</evidence>
<gene>
    <name evidence="12" type="primary">CYP75B1</name>
    <name evidence="12" type="ORF">AXF42_Ash001317</name>
</gene>
<keyword evidence="5" id="KW-0521">NADP</keyword>
<proteinExistence type="inferred from homology"/>
<evidence type="ECO:0000313" key="13">
    <source>
        <dbReference type="Proteomes" id="UP000236161"/>
    </source>
</evidence>
<dbReference type="InterPro" id="IPR017972">
    <property type="entry name" value="Cyt_P450_CS"/>
</dbReference>
<evidence type="ECO:0000256" key="6">
    <source>
        <dbReference type="ARBA" id="ARBA00023002"/>
    </source>
</evidence>
<dbReference type="PRINTS" id="PR00385">
    <property type="entry name" value="P450"/>
</dbReference>
<reference evidence="12 13" key="1">
    <citation type="journal article" date="2017" name="Nature">
        <title>The Apostasia genome and the evolution of orchids.</title>
        <authorList>
            <person name="Zhang G.Q."/>
            <person name="Liu K.W."/>
            <person name="Li Z."/>
            <person name="Lohaus R."/>
            <person name="Hsiao Y.Y."/>
            <person name="Niu S.C."/>
            <person name="Wang J.Y."/>
            <person name="Lin Y.C."/>
            <person name="Xu Q."/>
            <person name="Chen L.J."/>
            <person name="Yoshida K."/>
            <person name="Fujiwara S."/>
            <person name="Wang Z.W."/>
            <person name="Zhang Y.Q."/>
            <person name="Mitsuda N."/>
            <person name="Wang M."/>
            <person name="Liu G.H."/>
            <person name="Pecoraro L."/>
            <person name="Huang H.X."/>
            <person name="Xiao X.J."/>
            <person name="Lin M."/>
            <person name="Wu X.Y."/>
            <person name="Wu W.L."/>
            <person name="Chen Y.Y."/>
            <person name="Chang S.B."/>
            <person name="Sakamoto S."/>
            <person name="Ohme-Takagi M."/>
            <person name="Yagi M."/>
            <person name="Zeng S.J."/>
            <person name="Shen C.Y."/>
            <person name="Yeh C.M."/>
            <person name="Luo Y.B."/>
            <person name="Tsai W.C."/>
            <person name="Van de Peer Y."/>
            <person name="Liu Z.J."/>
        </authorList>
    </citation>
    <scope>NUCLEOTIDE SEQUENCE [LARGE SCALE GENOMIC DNA]</scope>
    <source>
        <strain evidence="13">cv. Shenzhen</strain>
        <tissue evidence="12">Stem</tissue>
    </source>
</reference>
<comment type="similarity">
    <text evidence="2 10">Belongs to the cytochrome P450 family.</text>
</comment>
<keyword evidence="3 9" id="KW-0349">Heme</keyword>
<keyword evidence="13" id="KW-1185">Reference proteome</keyword>
<evidence type="ECO:0000313" key="12">
    <source>
        <dbReference type="EMBL" id="PKA59224.1"/>
    </source>
</evidence>
<dbReference type="PANTHER" id="PTHR47944">
    <property type="entry name" value="CYTOCHROME P450 98A9"/>
    <property type="match status" value="1"/>
</dbReference>
<dbReference type="Pfam" id="PF00067">
    <property type="entry name" value="p450"/>
    <property type="match status" value="1"/>
</dbReference>
<evidence type="ECO:0000256" key="3">
    <source>
        <dbReference type="ARBA" id="ARBA00022617"/>
    </source>
</evidence>
<dbReference type="PROSITE" id="PS00086">
    <property type="entry name" value="CYTOCHROME_P450"/>
    <property type="match status" value="1"/>
</dbReference>
<dbReference type="GO" id="GO:0005506">
    <property type="term" value="F:iron ion binding"/>
    <property type="evidence" value="ECO:0007669"/>
    <property type="project" value="InterPro"/>
</dbReference>
<dbReference type="AlphaFoldDB" id="A0A2I0AUK1"/>
<dbReference type="GO" id="GO:0020037">
    <property type="term" value="F:heme binding"/>
    <property type="evidence" value="ECO:0007669"/>
    <property type="project" value="InterPro"/>
</dbReference>
<sequence length="521" mass="57184">MAPLVLLILIFFLTTPLIIHSRKKRKGRLPLPPGPMGFPLLGYLPKLGPNPHRTFHSLSKTYGPLLSLRLGVVQVIVPCSAAAAAKLFRNDIHVINRPKNSSAEHITYDSHDIGFIPYGAQWRMMRKLCALQLFSPKALDDFQHARCAVVTRLVRELAGVSGDGKGARLPGEAVDMSREVAKCVANSLSQLLIGRTVFEEGQEKEAGEFKEMVVELMFLTGSFCPADFLPGLGWLDPQGLIGRMKALHRRFDRFLDRFVAEHREARVAGNDGSRGAQDLLSVLLELQEDEDGEGGKLTDTDIKALLLALFAAGSDGTSSTSEWALAELIRNPDLLARVQSELDSVVGRRRLVAESDLPHLPLLQAVVKETLRLHAPAPLSIPRMAVDDIEVDGRLIPAGSTVLLNLWAIGRDPEAWPDGPLEFRPDRFLPGGKHEGVDLKGGHFGLIPFGSGRRMCVGMNLGLRMVSFLTATMVQAFDWAVPAGRRAEELDMEEKLNGLSIMKADPLVARPVPRLAREAYL</sequence>
<evidence type="ECO:0000256" key="7">
    <source>
        <dbReference type="ARBA" id="ARBA00023004"/>
    </source>
</evidence>
<evidence type="ECO:0000256" key="10">
    <source>
        <dbReference type="RuleBase" id="RU000461"/>
    </source>
</evidence>
<protein>
    <submittedName>
        <fullName evidence="12">Flavonoid 3'-monooxygenase</fullName>
        <ecNumber evidence="12">1.14.13.21</ecNumber>
    </submittedName>
</protein>
<feature type="chain" id="PRO_5014184715" evidence="11">
    <location>
        <begin position="22"/>
        <end position="521"/>
    </location>
</feature>
<keyword evidence="8 10" id="KW-0503">Monooxygenase</keyword>
<dbReference type="Proteomes" id="UP000236161">
    <property type="component" value="Unassembled WGS sequence"/>
</dbReference>
<dbReference type="OrthoDB" id="507451at2759"/>
<keyword evidence="4 9" id="KW-0479">Metal-binding</keyword>
<dbReference type="Gene3D" id="1.10.630.10">
    <property type="entry name" value="Cytochrome P450"/>
    <property type="match status" value="1"/>
</dbReference>
<keyword evidence="11" id="KW-0732">Signal</keyword>
<evidence type="ECO:0000256" key="11">
    <source>
        <dbReference type="SAM" id="SignalP"/>
    </source>
</evidence>
<feature type="binding site" description="axial binding residue" evidence="9">
    <location>
        <position position="456"/>
    </location>
    <ligand>
        <name>heme</name>
        <dbReference type="ChEBI" id="CHEBI:30413"/>
    </ligand>
    <ligandPart>
        <name>Fe</name>
        <dbReference type="ChEBI" id="CHEBI:18248"/>
    </ligandPart>
</feature>
<evidence type="ECO:0000256" key="9">
    <source>
        <dbReference type="PIRSR" id="PIRSR602401-1"/>
    </source>
</evidence>
<dbReference type="GO" id="GO:0016705">
    <property type="term" value="F:oxidoreductase activity, acting on paired donors, with incorporation or reduction of molecular oxygen"/>
    <property type="evidence" value="ECO:0007669"/>
    <property type="project" value="InterPro"/>
</dbReference>
<keyword evidence="7 9" id="KW-0408">Iron</keyword>
<accession>A0A2I0AUK1</accession>
<feature type="signal peptide" evidence="11">
    <location>
        <begin position="1"/>
        <end position="21"/>
    </location>
</feature>
<evidence type="ECO:0000256" key="8">
    <source>
        <dbReference type="ARBA" id="ARBA00023033"/>
    </source>
</evidence>
<dbReference type="PANTHER" id="PTHR47944:SF18">
    <property type="entry name" value="FLAVONOID 3'-MONOOXYGENASE"/>
    <property type="match status" value="1"/>
</dbReference>
<dbReference type="InterPro" id="IPR001128">
    <property type="entry name" value="Cyt_P450"/>
</dbReference>
<dbReference type="SUPFAM" id="SSF48264">
    <property type="entry name" value="Cytochrome P450"/>
    <property type="match status" value="1"/>
</dbReference>
<dbReference type="GO" id="GO:0004497">
    <property type="term" value="F:monooxygenase activity"/>
    <property type="evidence" value="ECO:0007669"/>
    <property type="project" value="UniProtKB-KW"/>
</dbReference>
<dbReference type="InterPro" id="IPR002401">
    <property type="entry name" value="Cyt_P450_E_grp-I"/>
</dbReference>
<evidence type="ECO:0000256" key="1">
    <source>
        <dbReference type="ARBA" id="ARBA00001971"/>
    </source>
</evidence>
<keyword evidence="6 10" id="KW-0560">Oxidoreductase</keyword>
<dbReference type="InterPro" id="IPR036396">
    <property type="entry name" value="Cyt_P450_sf"/>
</dbReference>
<comment type="cofactor">
    <cofactor evidence="1 9">
        <name>heme</name>
        <dbReference type="ChEBI" id="CHEBI:30413"/>
    </cofactor>
</comment>
<name>A0A2I0AUK1_9ASPA</name>
<dbReference type="PRINTS" id="PR00463">
    <property type="entry name" value="EP450I"/>
</dbReference>
<evidence type="ECO:0000256" key="4">
    <source>
        <dbReference type="ARBA" id="ARBA00022723"/>
    </source>
</evidence>
<dbReference type="EMBL" id="KZ451950">
    <property type="protein sequence ID" value="PKA59224.1"/>
    <property type="molecule type" value="Genomic_DNA"/>
</dbReference>
<organism evidence="12 13">
    <name type="scientific">Apostasia shenzhenica</name>
    <dbReference type="NCBI Taxonomy" id="1088818"/>
    <lineage>
        <taxon>Eukaryota</taxon>
        <taxon>Viridiplantae</taxon>
        <taxon>Streptophyta</taxon>
        <taxon>Embryophyta</taxon>
        <taxon>Tracheophyta</taxon>
        <taxon>Spermatophyta</taxon>
        <taxon>Magnoliopsida</taxon>
        <taxon>Liliopsida</taxon>
        <taxon>Asparagales</taxon>
        <taxon>Orchidaceae</taxon>
        <taxon>Apostasioideae</taxon>
        <taxon>Apostasia</taxon>
    </lineage>
</organism>
<evidence type="ECO:0000256" key="5">
    <source>
        <dbReference type="ARBA" id="ARBA00022857"/>
    </source>
</evidence>
<dbReference type="EC" id="1.14.13.21" evidence="12"/>